<proteinExistence type="inferred from homology"/>
<dbReference type="Gene3D" id="3.40.1180.10">
    <property type="entry name" value="Decaprenyl diphosphate synthase-like"/>
    <property type="match status" value="1"/>
</dbReference>
<organism evidence="3 4">
    <name type="scientific">Imperialibacter roseus</name>
    <dbReference type="NCBI Taxonomy" id="1324217"/>
    <lineage>
        <taxon>Bacteria</taxon>
        <taxon>Pseudomonadati</taxon>
        <taxon>Bacteroidota</taxon>
        <taxon>Cytophagia</taxon>
        <taxon>Cytophagales</taxon>
        <taxon>Flammeovirgaceae</taxon>
        <taxon>Imperialibacter</taxon>
    </lineage>
</organism>
<dbReference type="InterPro" id="IPR001441">
    <property type="entry name" value="UPP_synth-like"/>
</dbReference>
<comment type="function">
    <text evidence="2">Catalyzes the condensation of isopentenyl diphosphate (IPP) with allylic pyrophosphates generating different type of terpenoids.</text>
</comment>
<dbReference type="PROSITE" id="PS01066">
    <property type="entry name" value="UPP_SYNTHASE"/>
    <property type="match status" value="1"/>
</dbReference>
<dbReference type="InterPro" id="IPR036424">
    <property type="entry name" value="UPP_synth-like_sf"/>
</dbReference>
<keyword evidence="1 2" id="KW-0808">Transferase</keyword>
<dbReference type="EMBL" id="CP136051">
    <property type="protein sequence ID" value="WOK06434.1"/>
    <property type="molecule type" value="Genomic_DNA"/>
</dbReference>
<feature type="active site" description="Proton acceptor" evidence="2">
    <location>
        <position position="67"/>
    </location>
</feature>
<dbReference type="PANTHER" id="PTHR10291">
    <property type="entry name" value="DEHYDRODOLICHYL DIPHOSPHATE SYNTHASE FAMILY MEMBER"/>
    <property type="match status" value="1"/>
</dbReference>
<protein>
    <recommendedName>
        <fullName evidence="2">Isoprenyl transferase</fullName>
        <ecNumber evidence="2">2.5.1.-</ecNumber>
    </recommendedName>
</protein>
<evidence type="ECO:0000313" key="4">
    <source>
        <dbReference type="Proteomes" id="UP001302349"/>
    </source>
</evidence>
<keyword evidence="4" id="KW-1185">Reference proteome</keyword>
<evidence type="ECO:0000256" key="1">
    <source>
        <dbReference type="ARBA" id="ARBA00022679"/>
    </source>
</evidence>
<feature type="binding site" evidence="2">
    <location>
        <position position="70"/>
    </location>
    <ligand>
        <name>substrate</name>
    </ligand>
</feature>
<dbReference type="Pfam" id="PF01255">
    <property type="entry name" value="Prenyltransf"/>
    <property type="match status" value="1"/>
</dbReference>
<gene>
    <name evidence="3" type="ORF">RT717_25495</name>
</gene>
<feature type="binding site" evidence="2">
    <location>
        <position position="24"/>
    </location>
    <ligand>
        <name>substrate</name>
    </ligand>
</feature>
<dbReference type="InterPro" id="IPR018520">
    <property type="entry name" value="UPP_synth-like_CS"/>
</dbReference>
<comment type="subunit">
    <text evidence="2">Homodimer.</text>
</comment>
<feature type="binding site" evidence="2">
    <location>
        <position position="187"/>
    </location>
    <ligand>
        <name>substrate</name>
    </ligand>
</feature>
<dbReference type="SUPFAM" id="SSF64005">
    <property type="entry name" value="Undecaprenyl diphosphate synthase"/>
    <property type="match status" value="1"/>
</dbReference>
<feature type="binding site" evidence="2">
    <location>
        <begin position="64"/>
        <end position="66"/>
    </location>
    <ligand>
        <name>substrate</name>
    </ligand>
</feature>
<feature type="binding site" evidence="2">
    <location>
        <position position="32"/>
    </location>
    <ligand>
        <name>substrate</name>
    </ligand>
</feature>
<comment type="cofactor">
    <cofactor evidence="2">
        <name>Mg(2+)</name>
        <dbReference type="ChEBI" id="CHEBI:18420"/>
    </cofactor>
    <text evidence="2">Binds 2 magnesium ions per subunit.</text>
</comment>
<dbReference type="PANTHER" id="PTHR10291:SF0">
    <property type="entry name" value="DEHYDRODOLICHYL DIPHOSPHATE SYNTHASE 2"/>
    <property type="match status" value="1"/>
</dbReference>
<evidence type="ECO:0000313" key="3">
    <source>
        <dbReference type="EMBL" id="WOK06434.1"/>
    </source>
</evidence>
<feature type="binding site" evidence="2">
    <location>
        <position position="206"/>
    </location>
    <ligand>
        <name>Mg(2+)</name>
        <dbReference type="ChEBI" id="CHEBI:18420"/>
    </ligand>
</feature>
<dbReference type="HAMAP" id="MF_01139">
    <property type="entry name" value="ISPT"/>
    <property type="match status" value="1"/>
</dbReference>
<dbReference type="Proteomes" id="UP001302349">
    <property type="component" value="Chromosome"/>
</dbReference>
<dbReference type="RefSeq" id="WP_317489157.1">
    <property type="nucleotide sequence ID" value="NZ_CP136051.1"/>
</dbReference>
<feature type="binding site" evidence="2">
    <location>
        <position position="68"/>
    </location>
    <ligand>
        <name>substrate</name>
    </ligand>
</feature>
<keyword evidence="2" id="KW-0460">Magnesium</keyword>
<reference evidence="3 4" key="1">
    <citation type="journal article" date="2023" name="Microbiol. Resour. Announc.">
        <title>Complete Genome Sequence of Imperialibacter roseus strain P4T.</title>
        <authorList>
            <person name="Tizabi D.R."/>
            <person name="Bachvaroff T."/>
            <person name="Hill R.T."/>
        </authorList>
    </citation>
    <scope>NUCLEOTIDE SEQUENCE [LARGE SCALE GENOMIC DNA]</scope>
    <source>
        <strain evidence="3 4">P4T</strain>
    </source>
</reference>
<feature type="active site" evidence="2">
    <location>
        <position position="19"/>
    </location>
</feature>
<name>A0ABZ0IQI0_9BACT</name>
<dbReference type="NCBIfam" id="TIGR00055">
    <property type="entry name" value="uppS"/>
    <property type="match status" value="1"/>
</dbReference>
<dbReference type="NCBIfam" id="NF011405">
    <property type="entry name" value="PRK14830.1"/>
    <property type="match status" value="1"/>
</dbReference>
<evidence type="ECO:0000256" key="2">
    <source>
        <dbReference type="HAMAP-Rule" id="MF_01139"/>
    </source>
</evidence>
<feature type="binding site" evidence="2">
    <location>
        <position position="19"/>
    </location>
    <ligand>
        <name>Mg(2+)</name>
        <dbReference type="ChEBI" id="CHEBI:18420"/>
    </ligand>
</feature>
<sequence length="245" mass="27747">MKELINSDAIPRHIAIIMDGNGRWAKKRGAARIFGHQNAIQAVRDAAEGSAELGVDYLTLYAFSTENWARPIEEVNGLMSLLVSTIKKELPTLQKNNIRLKSIGNILSLPKDAQENLDYAKKATQFNDGLTLILALNYSGRWEITEAVKKVAQDVVAGHRSTEDITEGLLDAYLDTKGIPDPELLIRTSGEMRISNFLLWQVAYTELFITEVLWPDFRREHLYEAIVGYQRRERRFGKISEQVNS</sequence>
<comment type="similarity">
    <text evidence="2">Belongs to the UPP synthase family.</text>
</comment>
<feature type="binding site" evidence="2">
    <location>
        <begin position="20"/>
        <end position="23"/>
    </location>
    <ligand>
        <name>substrate</name>
    </ligand>
</feature>
<accession>A0ABZ0IQI0</accession>
<dbReference type="CDD" id="cd00475">
    <property type="entry name" value="Cis_IPPS"/>
    <property type="match status" value="1"/>
</dbReference>
<dbReference type="GO" id="GO:0016740">
    <property type="term" value="F:transferase activity"/>
    <property type="evidence" value="ECO:0007669"/>
    <property type="project" value="UniProtKB-KW"/>
</dbReference>
<feature type="binding site" evidence="2">
    <location>
        <begin position="193"/>
        <end position="195"/>
    </location>
    <ligand>
        <name>substrate</name>
    </ligand>
</feature>
<feature type="binding site" evidence="2">
    <location>
        <position position="36"/>
    </location>
    <ligand>
        <name>substrate</name>
    </ligand>
</feature>
<dbReference type="EC" id="2.5.1.-" evidence="2"/>
<keyword evidence="2" id="KW-0479">Metal-binding</keyword>